<dbReference type="Proteomes" id="UP001623348">
    <property type="component" value="Unassembled WGS sequence"/>
</dbReference>
<feature type="compositionally biased region" description="Polar residues" evidence="1">
    <location>
        <begin position="9"/>
        <end position="21"/>
    </location>
</feature>
<proteinExistence type="predicted"/>
<comment type="caution">
    <text evidence="2">The sequence shown here is derived from an EMBL/GenBank/DDBJ whole genome shotgun (WGS) entry which is preliminary data.</text>
</comment>
<accession>A0ABC9XPD3</accession>
<dbReference type="EMBL" id="BAAFJT010000023">
    <property type="protein sequence ID" value="GAB0199588.1"/>
    <property type="molecule type" value="Genomic_DNA"/>
</dbReference>
<gene>
    <name evidence="2" type="ORF">GRJ2_002424200</name>
</gene>
<evidence type="ECO:0000313" key="3">
    <source>
        <dbReference type="Proteomes" id="UP001623348"/>
    </source>
</evidence>
<evidence type="ECO:0000313" key="2">
    <source>
        <dbReference type="EMBL" id="GAB0199588.1"/>
    </source>
</evidence>
<organism evidence="2 3">
    <name type="scientific">Grus japonensis</name>
    <name type="common">Japanese crane</name>
    <name type="synonym">Red-crowned crane</name>
    <dbReference type="NCBI Taxonomy" id="30415"/>
    <lineage>
        <taxon>Eukaryota</taxon>
        <taxon>Metazoa</taxon>
        <taxon>Chordata</taxon>
        <taxon>Craniata</taxon>
        <taxon>Vertebrata</taxon>
        <taxon>Euteleostomi</taxon>
        <taxon>Archelosauria</taxon>
        <taxon>Archosauria</taxon>
        <taxon>Dinosauria</taxon>
        <taxon>Saurischia</taxon>
        <taxon>Theropoda</taxon>
        <taxon>Coelurosauria</taxon>
        <taxon>Aves</taxon>
        <taxon>Neognathae</taxon>
        <taxon>Neoaves</taxon>
        <taxon>Gruiformes</taxon>
        <taxon>Gruidae</taxon>
        <taxon>Grus</taxon>
    </lineage>
</organism>
<reference evidence="2 3" key="1">
    <citation type="submission" date="2024-06" db="EMBL/GenBank/DDBJ databases">
        <title>The draft genome of Grus japonensis, version 3.</title>
        <authorList>
            <person name="Nabeshima K."/>
            <person name="Suzuki S."/>
            <person name="Onuma M."/>
        </authorList>
    </citation>
    <scope>NUCLEOTIDE SEQUENCE [LARGE SCALE GENOMIC DNA]</scope>
    <source>
        <strain evidence="2 3">451A</strain>
    </source>
</reference>
<dbReference type="AlphaFoldDB" id="A0ABC9XPD3"/>
<protein>
    <submittedName>
        <fullName evidence="2">Uncharacterized protein</fullName>
    </submittedName>
</protein>
<keyword evidence="3" id="KW-1185">Reference proteome</keyword>
<name>A0ABC9XPD3_GRUJA</name>
<feature type="region of interest" description="Disordered" evidence="1">
    <location>
        <begin position="1"/>
        <end position="34"/>
    </location>
</feature>
<sequence length="80" mass="9061">MPGPPWNLSEAQDCTLPQQHPGTEGDPGAQDGWRRPLLTSVGQGCLVFWRLLGRWPACRIEPRNYLFRHKGRELVGPCPR</sequence>
<evidence type="ECO:0000256" key="1">
    <source>
        <dbReference type="SAM" id="MobiDB-lite"/>
    </source>
</evidence>